<dbReference type="InterPro" id="IPR036866">
    <property type="entry name" value="RibonucZ/Hydroxyglut_hydro"/>
</dbReference>
<gene>
    <name evidence="2" type="ORF">CLV59_104179</name>
</gene>
<dbReference type="Proteomes" id="UP000249819">
    <property type="component" value="Unassembled WGS sequence"/>
</dbReference>
<keyword evidence="3" id="KW-1185">Reference proteome</keyword>
<dbReference type="InterPro" id="IPR001279">
    <property type="entry name" value="Metallo-B-lactamas"/>
</dbReference>
<protein>
    <submittedName>
        <fullName evidence="2">Ribonuclease Z</fullName>
    </submittedName>
</protein>
<reference evidence="2 3" key="1">
    <citation type="submission" date="2018-06" db="EMBL/GenBank/DDBJ databases">
        <title>Genomic Encyclopedia of Archaeal and Bacterial Type Strains, Phase II (KMG-II): from individual species to whole genera.</title>
        <authorList>
            <person name="Goeker M."/>
        </authorList>
    </citation>
    <scope>NUCLEOTIDE SEQUENCE [LARGE SCALE GENOMIC DNA]</scope>
    <source>
        <strain evidence="2 3">DSM 29821</strain>
    </source>
</reference>
<dbReference type="SUPFAM" id="SSF56281">
    <property type="entry name" value="Metallo-hydrolase/oxidoreductase"/>
    <property type="match status" value="1"/>
</dbReference>
<sequence length="295" mass="33763">MKWTISAYSTALFATWYFVEELGVLFDAGDGLTSALLQKSRKINHVFISHADRDHLTGLLQLNQLNARPGFPIIYYPRDSRSFPAMAEFLQRFDPHTSGIQWKPVAPGDEIWLNEHLVVVPVRNEHVDAPPDVIRSLSYQLVEVKQKIKPELIALPPQEIRRIILEQGKENTTMEVRRTLLGYSGDTPVDDPERWNHTDILIHEATFISSEGDIPHKGYKNKHSRLEEVMEMVSKLDIKQLILGHFSTRYDQEQIDGSIRSLCRKYGIRIPVYRVLPGATMWDILNSAPVNASLL</sequence>
<dbReference type="PANTHER" id="PTHR46504:SF2">
    <property type="entry name" value="TRNASE Z TRZ1"/>
    <property type="match status" value="1"/>
</dbReference>
<dbReference type="OrthoDB" id="928739at2"/>
<evidence type="ECO:0000313" key="3">
    <source>
        <dbReference type="Proteomes" id="UP000249819"/>
    </source>
</evidence>
<evidence type="ECO:0000313" key="2">
    <source>
        <dbReference type="EMBL" id="RAJ81954.1"/>
    </source>
</evidence>
<evidence type="ECO:0000259" key="1">
    <source>
        <dbReference type="Pfam" id="PF12706"/>
    </source>
</evidence>
<dbReference type="EMBL" id="QLMA01000004">
    <property type="protein sequence ID" value="RAJ81954.1"/>
    <property type="molecule type" value="Genomic_DNA"/>
</dbReference>
<proteinExistence type="predicted"/>
<dbReference type="Gene3D" id="3.60.15.10">
    <property type="entry name" value="Ribonuclease Z/Hydroxyacylglutathione hydrolase-like"/>
    <property type="match status" value="1"/>
</dbReference>
<dbReference type="PANTHER" id="PTHR46504">
    <property type="entry name" value="TRNASE Z TRZ1"/>
    <property type="match status" value="1"/>
</dbReference>
<dbReference type="Pfam" id="PF12706">
    <property type="entry name" value="Lactamase_B_2"/>
    <property type="match status" value="1"/>
</dbReference>
<dbReference type="RefSeq" id="WP_111592514.1">
    <property type="nucleotide sequence ID" value="NZ_QLMA01000004.1"/>
</dbReference>
<name>A0A327W1Q7_9BACT</name>
<accession>A0A327W1Q7</accession>
<organism evidence="2 3">
    <name type="scientific">Chitinophaga dinghuensis</name>
    <dbReference type="NCBI Taxonomy" id="1539050"/>
    <lineage>
        <taxon>Bacteria</taxon>
        <taxon>Pseudomonadati</taxon>
        <taxon>Bacteroidota</taxon>
        <taxon>Chitinophagia</taxon>
        <taxon>Chitinophagales</taxon>
        <taxon>Chitinophagaceae</taxon>
        <taxon>Chitinophaga</taxon>
    </lineage>
</organism>
<dbReference type="AlphaFoldDB" id="A0A327W1Q7"/>
<feature type="domain" description="Metallo-beta-lactamase" evidence="1">
    <location>
        <begin position="24"/>
        <end position="128"/>
    </location>
</feature>
<comment type="caution">
    <text evidence="2">The sequence shown here is derived from an EMBL/GenBank/DDBJ whole genome shotgun (WGS) entry which is preliminary data.</text>
</comment>